<evidence type="ECO:0000313" key="2">
    <source>
        <dbReference type="Proteomes" id="UP001189429"/>
    </source>
</evidence>
<reference evidence="1" key="1">
    <citation type="submission" date="2023-10" db="EMBL/GenBank/DDBJ databases">
        <authorList>
            <person name="Chen Y."/>
            <person name="Shah S."/>
            <person name="Dougan E. K."/>
            <person name="Thang M."/>
            <person name="Chan C."/>
        </authorList>
    </citation>
    <scope>NUCLEOTIDE SEQUENCE [LARGE SCALE GENOMIC DNA]</scope>
</reference>
<evidence type="ECO:0000313" key="1">
    <source>
        <dbReference type="EMBL" id="CAK0850403.1"/>
    </source>
</evidence>
<evidence type="ECO:0008006" key="3">
    <source>
        <dbReference type="Google" id="ProtNLM"/>
    </source>
</evidence>
<dbReference type="EMBL" id="CAUYUJ010015146">
    <property type="protein sequence ID" value="CAK0850403.1"/>
    <property type="molecule type" value="Genomic_DNA"/>
</dbReference>
<organism evidence="1 2">
    <name type="scientific">Prorocentrum cordatum</name>
    <dbReference type="NCBI Taxonomy" id="2364126"/>
    <lineage>
        <taxon>Eukaryota</taxon>
        <taxon>Sar</taxon>
        <taxon>Alveolata</taxon>
        <taxon>Dinophyceae</taxon>
        <taxon>Prorocentrales</taxon>
        <taxon>Prorocentraceae</taxon>
        <taxon>Prorocentrum</taxon>
    </lineage>
</organism>
<gene>
    <name evidence="1" type="ORF">PCOR1329_LOCUS42822</name>
</gene>
<sequence>MLFRRCASRQSLGVRRSGEAVYDGACRIQSRKRVLVISASICGLHEKPTETQRAFVNVGLLTLSPNVRGSVLEAATRNIVRDMYPRAAIEDALPGLCVNGVQRSQHMANYDWLMDGRRVECKSSALSWESNRKSWSITFRGIKAARMGVRAQSAFDELILSFCSPRRLYIYRHDGAYSFSTNGVQSLWSGDLIRIRGPRNEVDWQLALRNILAKLDGSRNGCERLADVPLWDDRISEAIQQASCVRHLAYVGVPLSTLDPSTRALRIHCMMREVDTMLYPKASFTDPELHPCIDGLARGHWQSQQDYAWVRDGLRVQCRSAGMTWDMTNKRWYVRFSHIRFHLFDELKLAIWSPAGIFVLQHNMKFGVSKSGSGTALAGHCITVTARCNDHDCVLALRCILQKLDDASCALVAQLNWP</sequence>
<comment type="caution">
    <text evidence="1">The sequence shown here is derived from an EMBL/GenBank/DDBJ whole genome shotgun (WGS) entry which is preliminary data.</text>
</comment>
<keyword evidence="2" id="KW-1185">Reference proteome</keyword>
<dbReference type="Proteomes" id="UP001189429">
    <property type="component" value="Unassembled WGS sequence"/>
</dbReference>
<proteinExistence type="predicted"/>
<name>A0ABN9TW01_9DINO</name>
<accession>A0ABN9TW01</accession>
<protein>
    <recommendedName>
        <fullName evidence="3">Decapping nuclease</fullName>
    </recommendedName>
</protein>